<keyword evidence="2" id="KW-1133">Transmembrane helix</keyword>
<dbReference type="HOGENOM" id="CLU_033298_0_1_1"/>
<organism evidence="3">
    <name type="scientific">Magallana gigas</name>
    <name type="common">Pacific oyster</name>
    <name type="synonym">Crassostrea gigas</name>
    <dbReference type="NCBI Taxonomy" id="29159"/>
    <lineage>
        <taxon>Eukaryota</taxon>
        <taxon>Metazoa</taxon>
        <taxon>Spiralia</taxon>
        <taxon>Lophotrochozoa</taxon>
        <taxon>Mollusca</taxon>
        <taxon>Bivalvia</taxon>
        <taxon>Autobranchia</taxon>
        <taxon>Pteriomorphia</taxon>
        <taxon>Ostreida</taxon>
        <taxon>Ostreoidea</taxon>
        <taxon>Ostreidae</taxon>
        <taxon>Magallana</taxon>
    </lineage>
</organism>
<gene>
    <name evidence="3" type="ORF">CGI_10019732</name>
</gene>
<dbReference type="EMBL" id="JH816104">
    <property type="protein sequence ID" value="EKC29094.1"/>
    <property type="molecule type" value="Genomic_DNA"/>
</dbReference>
<evidence type="ECO:0000256" key="1">
    <source>
        <dbReference type="SAM" id="MobiDB-lite"/>
    </source>
</evidence>
<sequence length="368" mass="41779">MTKSTAKKRNQSNDVNGATLRQESKEEKMLDLLHEERKEREKIVLWRQPVTTLHYFVRESVCLTSEFSQRLLKWKKTVVICLALFILAALAYKTEGPHQQGIGTLQKTLLWWGYWVGLGILSSVGLGTGLHTFLLYLGPHIAAVTLAAYECNSIDFPEPPYPNDIVCPDGDTSKNIITMWTIISKVRIEAIMWGAGTAIGELPPYFMARAARLSGADLDSDDFEEIEELLHEKQSHPEEIGFLERAKIGVHNLVQKVGFFGILACASKFFVIFIFSHHHVEQLVRLIGAIPSFGESLQTPFKTYLEAQKKKLHHKAGSNIPGEANLLSWIFEKVVIVMVVYFLLSILNSMAQKYHKRLCKTQHKKYMH</sequence>
<feature type="transmembrane region" description="Helical" evidence="2">
    <location>
        <begin position="74"/>
        <end position="92"/>
    </location>
</feature>
<evidence type="ECO:0000313" key="3">
    <source>
        <dbReference type="EMBL" id="EKC29094.1"/>
    </source>
</evidence>
<reference evidence="3" key="1">
    <citation type="journal article" date="2012" name="Nature">
        <title>The oyster genome reveals stress adaptation and complexity of shell formation.</title>
        <authorList>
            <person name="Zhang G."/>
            <person name="Fang X."/>
            <person name="Guo X."/>
            <person name="Li L."/>
            <person name="Luo R."/>
            <person name="Xu F."/>
            <person name="Yang P."/>
            <person name="Zhang L."/>
            <person name="Wang X."/>
            <person name="Qi H."/>
            <person name="Xiong Z."/>
            <person name="Que H."/>
            <person name="Xie Y."/>
            <person name="Holland P.W."/>
            <person name="Paps J."/>
            <person name="Zhu Y."/>
            <person name="Wu F."/>
            <person name="Chen Y."/>
            <person name="Wang J."/>
            <person name="Peng C."/>
            <person name="Meng J."/>
            <person name="Yang L."/>
            <person name="Liu J."/>
            <person name="Wen B."/>
            <person name="Zhang N."/>
            <person name="Huang Z."/>
            <person name="Zhu Q."/>
            <person name="Feng Y."/>
            <person name="Mount A."/>
            <person name="Hedgecock D."/>
            <person name="Xu Z."/>
            <person name="Liu Y."/>
            <person name="Domazet-Loso T."/>
            <person name="Du Y."/>
            <person name="Sun X."/>
            <person name="Zhang S."/>
            <person name="Liu B."/>
            <person name="Cheng P."/>
            <person name="Jiang X."/>
            <person name="Li J."/>
            <person name="Fan D."/>
            <person name="Wang W."/>
            <person name="Fu W."/>
            <person name="Wang T."/>
            <person name="Wang B."/>
            <person name="Zhang J."/>
            <person name="Peng Z."/>
            <person name="Li Y."/>
            <person name="Li N."/>
            <person name="Wang J."/>
            <person name="Chen M."/>
            <person name="He Y."/>
            <person name="Tan F."/>
            <person name="Song X."/>
            <person name="Zheng Q."/>
            <person name="Huang R."/>
            <person name="Yang H."/>
            <person name="Du X."/>
            <person name="Chen L."/>
            <person name="Yang M."/>
            <person name="Gaffney P.M."/>
            <person name="Wang S."/>
            <person name="Luo L."/>
            <person name="She Z."/>
            <person name="Ming Y."/>
            <person name="Huang W."/>
            <person name="Zhang S."/>
            <person name="Huang B."/>
            <person name="Zhang Y."/>
            <person name="Qu T."/>
            <person name="Ni P."/>
            <person name="Miao G."/>
            <person name="Wang J."/>
            <person name="Wang Q."/>
            <person name="Steinberg C.E."/>
            <person name="Wang H."/>
            <person name="Li N."/>
            <person name="Qian L."/>
            <person name="Zhang G."/>
            <person name="Li Y."/>
            <person name="Yang H."/>
            <person name="Liu X."/>
            <person name="Wang J."/>
            <person name="Yin Y."/>
            <person name="Wang J."/>
        </authorList>
    </citation>
    <scope>NUCLEOTIDE SEQUENCE [LARGE SCALE GENOMIC DNA]</scope>
    <source>
        <strain evidence="3">05x7-T-G4-1.051#20</strain>
    </source>
</reference>
<feature type="compositionally biased region" description="Basic residues" evidence="1">
    <location>
        <begin position="1"/>
        <end position="10"/>
    </location>
</feature>
<keyword evidence="2" id="KW-0472">Membrane</keyword>
<feature type="region of interest" description="Disordered" evidence="1">
    <location>
        <begin position="1"/>
        <end position="23"/>
    </location>
</feature>
<proteinExistence type="predicted"/>
<dbReference type="AlphaFoldDB" id="K1QDI0"/>
<dbReference type="InParanoid" id="K1QDI0"/>
<evidence type="ECO:0000256" key="2">
    <source>
        <dbReference type="SAM" id="Phobius"/>
    </source>
</evidence>
<keyword evidence="2 3" id="KW-0812">Transmembrane</keyword>
<name>K1QDI0_MAGGI</name>
<protein>
    <submittedName>
        <fullName evidence="3">Transmembrane protein 49</fullName>
    </submittedName>
</protein>
<feature type="transmembrane region" description="Helical" evidence="2">
    <location>
        <begin position="112"/>
        <end position="137"/>
    </location>
</feature>
<dbReference type="FunCoup" id="K1QDI0">
    <property type="interactions" value="926"/>
</dbReference>
<feature type="compositionally biased region" description="Polar residues" evidence="1">
    <location>
        <begin position="12"/>
        <end position="21"/>
    </location>
</feature>
<feature type="transmembrane region" description="Helical" evidence="2">
    <location>
        <begin position="326"/>
        <end position="347"/>
    </location>
</feature>
<feature type="transmembrane region" description="Helical" evidence="2">
    <location>
        <begin position="257"/>
        <end position="276"/>
    </location>
</feature>
<accession>K1QDI0</accession>